<name>A0ABT2H2R7_9MICO</name>
<dbReference type="InterPro" id="IPR038352">
    <property type="entry name" value="Imelysin_sf"/>
</dbReference>
<evidence type="ECO:0000256" key="2">
    <source>
        <dbReference type="ARBA" id="ARBA00005989"/>
    </source>
</evidence>
<comment type="similarity">
    <text evidence="2">Belongs to the EfeM/EfeO family.</text>
</comment>
<dbReference type="PANTHER" id="PTHR39192">
    <property type="entry name" value="IRON UPTAKE SYSTEM COMPONENT EFEO"/>
    <property type="match status" value="1"/>
</dbReference>
<dbReference type="InterPro" id="IPR018976">
    <property type="entry name" value="Imelysin-like"/>
</dbReference>
<protein>
    <submittedName>
        <fullName evidence="5">EfeM/EfeO family lipoprotein</fullName>
    </submittedName>
</protein>
<organism evidence="5 6">
    <name type="scientific">Herbiconiux daphne</name>
    <dbReference type="NCBI Taxonomy" id="2970914"/>
    <lineage>
        <taxon>Bacteria</taxon>
        <taxon>Bacillati</taxon>
        <taxon>Actinomycetota</taxon>
        <taxon>Actinomycetes</taxon>
        <taxon>Micrococcales</taxon>
        <taxon>Microbacteriaceae</taxon>
        <taxon>Herbiconiux</taxon>
    </lineage>
</organism>
<evidence type="ECO:0000259" key="4">
    <source>
        <dbReference type="Pfam" id="PF09375"/>
    </source>
</evidence>
<comment type="subcellular location">
    <subcellularLocation>
        <location evidence="1">Cell envelope</location>
    </subcellularLocation>
</comment>
<keyword evidence="3" id="KW-0732">Signal</keyword>
<dbReference type="Proteomes" id="UP001165586">
    <property type="component" value="Unassembled WGS sequence"/>
</dbReference>
<dbReference type="EMBL" id="JANLCJ010000003">
    <property type="protein sequence ID" value="MCS5734209.1"/>
    <property type="molecule type" value="Genomic_DNA"/>
</dbReference>
<keyword evidence="5" id="KW-0449">Lipoprotein</keyword>
<evidence type="ECO:0000313" key="6">
    <source>
        <dbReference type="Proteomes" id="UP001165586"/>
    </source>
</evidence>
<dbReference type="NCBIfam" id="NF041757">
    <property type="entry name" value="EfeO"/>
    <property type="match status" value="1"/>
</dbReference>
<dbReference type="CDD" id="cd14656">
    <property type="entry name" value="Imelysin-like_EfeO"/>
    <property type="match status" value="1"/>
</dbReference>
<reference evidence="5" key="1">
    <citation type="submission" date="2022-08" db="EMBL/GenBank/DDBJ databases">
        <authorList>
            <person name="Deng Y."/>
            <person name="Han X.-F."/>
            <person name="Zhang Y.-Q."/>
        </authorList>
    </citation>
    <scope>NUCLEOTIDE SEQUENCE</scope>
    <source>
        <strain evidence="5">CPCC 203386</strain>
    </source>
</reference>
<evidence type="ECO:0000256" key="1">
    <source>
        <dbReference type="ARBA" id="ARBA00004196"/>
    </source>
</evidence>
<dbReference type="Pfam" id="PF09375">
    <property type="entry name" value="Peptidase_M75"/>
    <property type="match status" value="1"/>
</dbReference>
<dbReference type="InterPro" id="IPR050894">
    <property type="entry name" value="EfeM/EfeO_iron_uptake"/>
</dbReference>
<gene>
    <name evidence="5" type="ORF">N1032_10725</name>
</gene>
<accession>A0ABT2H2R7</accession>
<dbReference type="Gene3D" id="1.20.1420.20">
    <property type="entry name" value="M75 peptidase, HXXE motif"/>
    <property type="match status" value="1"/>
</dbReference>
<dbReference type="InterPro" id="IPR034981">
    <property type="entry name" value="Imelysin-like_EfeO/Algp7"/>
</dbReference>
<dbReference type="InterPro" id="IPR053377">
    <property type="entry name" value="Iron_uptake_EfeM/EfeO"/>
</dbReference>
<comment type="caution">
    <text evidence="5">The sequence shown here is derived from an EMBL/GenBank/DDBJ whole genome shotgun (WGS) entry which is preliminary data.</text>
</comment>
<evidence type="ECO:0000256" key="3">
    <source>
        <dbReference type="ARBA" id="ARBA00022729"/>
    </source>
</evidence>
<keyword evidence="6" id="KW-1185">Reference proteome</keyword>
<dbReference type="PANTHER" id="PTHR39192:SF1">
    <property type="entry name" value="IRON UPTAKE SYSTEM COMPONENT EFEO"/>
    <property type="match status" value="1"/>
</dbReference>
<evidence type="ECO:0000313" key="5">
    <source>
        <dbReference type="EMBL" id="MCS5734209.1"/>
    </source>
</evidence>
<proteinExistence type="inferred from homology"/>
<sequence>MFALAGCVPNNASTTDAAAAITVDSSATDCTVSAGTATSGTLKFSVTNSGDQVTEFYLLAEDGLRIVGEVENVGPGISRDLVVQAQPGDYFTVCKPGMVGDGIGRSSFTVTGDKVQLAGDVQEQVDQAAVNYVAYVKDQVGQLVTGTQAFVDAFVSDTPSPDGKTAAELYATTRANYERIEPVAESFGDLDPAIDFREADVPAEDEWTGWHRIEKDLFPPTADENGGTEYVPLTAEERTYYADKLVSDTQLLYDAVNDPDYTVSIDAIANGAIGLLEEVASGKITGEEEIWSHTDLWDFQANLEGAKVAYEGVRDIVETKDPDLVKTLDERFASLQDTLAEYGSLNSGFTYYDELTTDQVKQLADGVNALSEPLSQLTATLVG</sequence>
<feature type="domain" description="Imelysin-like" evidence="4">
    <location>
        <begin position="131"/>
        <end position="377"/>
    </location>
</feature>